<evidence type="ECO:0000256" key="7">
    <source>
        <dbReference type="SAM" id="Phobius"/>
    </source>
</evidence>
<dbReference type="PROSITE" id="PS50929">
    <property type="entry name" value="ABC_TM1F"/>
    <property type="match status" value="1"/>
</dbReference>
<dbReference type="InterPro" id="IPR014216">
    <property type="entry name" value="ABC_transptr_CydD"/>
</dbReference>
<dbReference type="InterPro" id="IPR017871">
    <property type="entry name" value="ABC_transporter-like_CS"/>
</dbReference>
<evidence type="ECO:0000256" key="4">
    <source>
        <dbReference type="ARBA" id="ARBA00022840"/>
    </source>
</evidence>
<dbReference type="InterPro" id="IPR003593">
    <property type="entry name" value="AAA+_ATPase"/>
</dbReference>
<keyword evidence="4 10" id="KW-0067">ATP-binding</keyword>
<accession>A0ABT9YI90</accession>
<sequence>MRTLKERAFSYKKRMIFLLLSAVLIGLSIVGQAYFLVKIVDGVFLQGKSFEEVLVDLLWLLLCLCARSLFIYLSRRSGLKLATKVKSEYRGEFLKKYASLSFLASKQGQSGRKISVVTDAIDEIDGYFSQYIPQLMQTAFVPILILVVVASQHLNSGLIMLVTAPFIPLFMIIVGLQTRDKSEEQVEKLASFSGRFLDSLQGLTTLKLFGRANQQKQTILKSSLGFRDATMAILKVAFTQTFMLEIISMLSIGIIALELVIQIIIYDQLTFFTGFFVMILVPEFYSSLKELGSAFHNGRSSIGAAKKVDEELAREEETVTWGDAPLVKKMTPPKLELRQLSYSYGEEKFQLESINTEVSPYSKIAIVGPSGSGKTTLLQLIAGLIRPTNGQVMVDGKPLSEYEEKSWFNQLSYISQNPYLFSGTIAENIAIEGGRSFTQDELGRAIERAGLSGMIRNLKDGAHTLIGEGGRGLSGGEKQRVALARAFLKEPSVILFDEPTNGLDLETERLLQRSIQQLSKQATIITVAHRLYTIKDADQILFMKEGQLKAVGSHDDLYDRVAEYREMVTVQRGESAS</sequence>
<keyword evidence="11" id="KW-1185">Reference proteome</keyword>
<proteinExistence type="predicted"/>
<protein>
    <submittedName>
        <fullName evidence="10">ATP-binding cassette subfamily C protein CydD</fullName>
    </submittedName>
</protein>
<keyword evidence="5 7" id="KW-1133">Transmembrane helix</keyword>
<dbReference type="PROSITE" id="PS00211">
    <property type="entry name" value="ABC_TRANSPORTER_1"/>
    <property type="match status" value="1"/>
</dbReference>
<gene>
    <name evidence="10" type="ORF">J2S05_002376</name>
</gene>
<dbReference type="RefSeq" id="WP_306982985.1">
    <property type="nucleotide sequence ID" value="NZ_JAUSUA010000003.1"/>
</dbReference>
<dbReference type="SUPFAM" id="SSF90123">
    <property type="entry name" value="ABC transporter transmembrane region"/>
    <property type="match status" value="1"/>
</dbReference>
<dbReference type="PROSITE" id="PS50893">
    <property type="entry name" value="ABC_TRANSPORTER_2"/>
    <property type="match status" value="1"/>
</dbReference>
<organism evidence="10 11">
    <name type="scientific">Alkalicoccobacillus murimartini</name>
    <dbReference type="NCBI Taxonomy" id="171685"/>
    <lineage>
        <taxon>Bacteria</taxon>
        <taxon>Bacillati</taxon>
        <taxon>Bacillota</taxon>
        <taxon>Bacilli</taxon>
        <taxon>Bacillales</taxon>
        <taxon>Bacillaceae</taxon>
        <taxon>Alkalicoccobacillus</taxon>
    </lineage>
</organism>
<evidence type="ECO:0000313" key="11">
    <source>
        <dbReference type="Proteomes" id="UP001225034"/>
    </source>
</evidence>
<dbReference type="InterPro" id="IPR036640">
    <property type="entry name" value="ABC1_TM_sf"/>
</dbReference>
<keyword evidence="3" id="KW-0547">Nucleotide-binding</keyword>
<dbReference type="PANTHER" id="PTHR24221:SF590">
    <property type="entry name" value="COMPONENT LINKED WITH THE ASSEMBLY OF CYTOCHROME' TRANSPORT TRANSMEMBRANE ATP-BINDING PROTEIN ABC TRANSPORTER CYDD-RELATED"/>
    <property type="match status" value="1"/>
</dbReference>
<dbReference type="InterPro" id="IPR003439">
    <property type="entry name" value="ABC_transporter-like_ATP-bd"/>
</dbReference>
<dbReference type="SUPFAM" id="SSF52540">
    <property type="entry name" value="P-loop containing nucleoside triphosphate hydrolases"/>
    <property type="match status" value="1"/>
</dbReference>
<dbReference type="GO" id="GO:0005524">
    <property type="term" value="F:ATP binding"/>
    <property type="evidence" value="ECO:0007669"/>
    <property type="project" value="UniProtKB-KW"/>
</dbReference>
<keyword evidence="2 7" id="KW-0812">Transmembrane</keyword>
<dbReference type="CDD" id="cd03228">
    <property type="entry name" value="ABCC_MRP_Like"/>
    <property type="match status" value="1"/>
</dbReference>
<name>A0ABT9YI90_9BACI</name>
<dbReference type="CDD" id="cd18584">
    <property type="entry name" value="ABC_6TM_AarD_CydD"/>
    <property type="match status" value="1"/>
</dbReference>
<evidence type="ECO:0000256" key="3">
    <source>
        <dbReference type="ARBA" id="ARBA00022741"/>
    </source>
</evidence>
<feature type="transmembrane region" description="Helical" evidence="7">
    <location>
        <begin position="57"/>
        <end position="74"/>
    </location>
</feature>
<dbReference type="Pfam" id="PF00664">
    <property type="entry name" value="ABC_membrane"/>
    <property type="match status" value="1"/>
</dbReference>
<dbReference type="Gene3D" id="3.40.50.300">
    <property type="entry name" value="P-loop containing nucleotide triphosphate hydrolases"/>
    <property type="match status" value="1"/>
</dbReference>
<keyword evidence="6 7" id="KW-0472">Membrane</keyword>
<dbReference type="InterPro" id="IPR027417">
    <property type="entry name" value="P-loop_NTPase"/>
</dbReference>
<dbReference type="InterPro" id="IPR039421">
    <property type="entry name" value="Type_1_exporter"/>
</dbReference>
<dbReference type="SMART" id="SM00382">
    <property type="entry name" value="AAA"/>
    <property type="match status" value="1"/>
</dbReference>
<dbReference type="EMBL" id="JAUSUA010000003">
    <property type="protein sequence ID" value="MDQ0207575.1"/>
    <property type="molecule type" value="Genomic_DNA"/>
</dbReference>
<dbReference type="InterPro" id="IPR011527">
    <property type="entry name" value="ABC1_TM_dom"/>
</dbReference>
<feature type="transmembrane region" description="Helical" evidence="7">
    <location>
        <begin position="158"/>
        <end position="176"/>
    </location>
</feature>
<feature type="transmembrane region" description="Helical" evidence="7">
    <location>
        <begin position="135"/>
        <end position="152"/>
    </location>
</feature>
<evidence type="ECO:0000256" key="6">
    <source>
        <dbReference type="ARBA" id="ARBA00023136"/>
    </source>
</evidence>
<evidence type="ECO:0000259" key="8">
    <source>
        <dbReference type="PROSITE" id="PS50893"/>
    </source>
</evidence>
<dbReference type="Proteomes" id="UP001225034">
    <property type="component" value="Unassembled WGS sequence"/>
</dbReference>
<evidence type="ECO:0000256" key="5">
    <source>
        <dbReference type="ARBA" id="ARBA00022989"/>
    </source>
</evidence>
<dbReference type="Pfam" id="PF00005">
    <property type="entry name" value="ABC_tran"/>
    <property type="match status" value="1"/>
</dbReference>
<dbReference type="PANTHER" id="PTHR24221">
    <property type="entry name" value="ATP-BINDING CASSETTE SUB-FAMILY B"/>
    <property type="match status" value="1"/>
</dbReference>
<evidence type="ECO:0000259" key="9">
    <source>
        <dbReference type="PROSITE" id="PS50929"/>
    </source>
</evidence>
<feature type="domain" description="ABC transmembrane type-1" evidence="9">
    <location>
        <begin position="16"/>
        <end position="300"/>
    </location>
</feature>
<evidence type="ECO:0000313" key="10">
    <source>
        <dbReference type="EMBL" id="MDQ0207575.1"/>
    </source>
</evidence>
<evidence type="ECO:0000256" key="2">
    <source>
        <dbReference type="ARBA" id="ARBA00022692"/>
    </source>
</evidence>
<evidence type="ECO:0000256" key="1">
    <source>
        <dbReference type="ARBA" id="ARBA00004651"/>
    </source>
</evidence>
<dbReference type="NCBIfam" id="TIGR02857">
    <property type="entry name" value="CydD"/>
    <property type="match status" value="1"/>
</dbReference>
<comment type="subcellular location">
    <subcellularLocation>
        <location evidence="1">Cell membrane</location>
        <topology evidence="1">Multi-pass membrane protein</topology>
    </subcellularLocation>
</comment>
<feature type="domain" description="ABC transporter" evidence="8">
    <location>
        <begin position="335"/>
        <end position="570"/>
    </location>
</feature>
<feature type="transmembrane region" description="Helical" evidence="7">
    <location>
        <begin position="232"/>
        <end position="257"/>
    </location>
</feature>
<comment type="caution">
    <text evidence="10">The sequence shown here is derived from an EMBL/GenBank/DDBJ whole genome shotgun (WGS) entry which is preliminary data.</text>
</comment>
<reference evidence="10 11" key="1">
    <citation type="submission" date="2023-07" db="EMBL/GenBank/DDBJ databases">
        <title>Genomic Encyclopedia of Type Strains, Phase IV (KMG-IV): sequencing the most valuable type-strain genomes for metagenomic binning, comparative biology and taxonomic classification.</title>
        <authorList>
            <person name="Goeker M."/>
        </authorList>
    </citation>
    <scope>NUCLEOTIDE SEQUENCE [LARGE SCALE GENOMIC DNA]</scope>
    <source>
        <strain evidence="10 11">DSM 19154</strain>
    </source>
</reference>
<dbReference type="Gene3D" id="1.20.1560.10">
    <property type="entry name" value="ABC transporter type 1, transmembrane domain"/>
    <property type="match status" value="1"/>
</dbReference>